<dbReference type="NCBIfam" id="NF005592">
    <property type="entry name" value="PRK07322.1"/>
    <property type="match status" value="1"/>
</dbReference>
<feature type="domain" description="Phosphoribosyltransferase" evidence="1">
    <location>
        <begin position="40"/>
        <end position="169"/>
    </location>
</feature>
<evidence type="ECO:0000313" key="2">
    <source>
        <dbReference type="EMBL" id="KKQ75041.1"/>
    </source>
</evidence>
<organism evidence="2 3">
    <name type="scientific">Candidatus Woesebacteria bacterium GW2011_GWB1_38_5b</name>
    <dbReference type="NCBI Taxonomy" id="1618569"/>
    <lineage>
        <taxon>Bacteria</taxon>
        <taxon>Candidatus Woeseibacteriota</taxon>
    </lineage>
</organism>
<protein>
    <recommendedName>
        <fullName evidence="1">Phosphoribosyltransferase domain-containing protein</fullName>
    </recommendedName>
</protein>
<evidence type="ECO:0000259" key="1">
    <source>
        <dbReference type="Pfam" id="PF00156"/>
    </source>
</evidence>
<dbReference type="InterPro" id="IPR029057">
    <property type="entry name" value="PRTase-like"/>
</dbReference>
<dbReference type="EMBL" id="LBUZ01000018">
    <property type="protein sequence ID" value="KKQ75041.1"/>
    <property type="molecule type" value="Genomic_DNA"/>
</dbReference>
<proteinExistence type="predicted"/>
<dbReference type="Pfam" id="PF00156">
    <property type="entry name" value="Pribosyltran"/>
    <property type="match status" value="1"/>
</dbReference>
<dbReference type="SUPFAM" id="SSF53271">
    <property type="entry name" value="PRTase-like"/>
    <property type="match status" value="1"/>
</dbReference>
<dbReference type="PANTHER" id="PTHR43218">
    <property type="entry name" value="PHOSPHORIBOSYLTRANSFERASE-RELATED"/>
    <property type="match status" value="1"/>
</dbReference>
<comment type="caution">
    <text evidence="2">The sequence shown here is derived from an EMBL/GenBank/DDBJ whole genome shotgun (WGS) entry which is preliminary data.</text>
</comment>
<accession>A0A0G0ND58</accession>
<evidence type="ECO:0000313" key="3">
    <source>
        <dbReference type="Proteomes" id="UP000034181"/>
    </source>
</evidence>
<reference evidence="2 3" key="1">
    <citation type="journal article" date="2015" name="Nature">
        <title>rRNA introns, odd ribosomes, and small enigmatic genomes across a large radiation of phyla.</title>
        <authorList>
            <person name="Brown C.T."/>
            <person name="Hug L.A."/>
            <person name="Thomas B.C."/>
            <person name="Sharon I."/>
            <person name="Castelle C.J."/>
            <person name="Singh A."/>
            <person name="Wilkins M.J."/>
            <person name="Williams K.H."/>
            <person name="Banfield J.F."/>
        </authorList>
    </citation>
    <scope>NUCLEOTIDE SEQUENCE [LARGE SCALE GENOMIC DNA]</scope>
</reference>
<dbReference type="CDD" id="cd06223">
    <property type="entry name" value="PRTases_typeI"/>
    <property type="match status" value="1"/>
</dbReference>
<name>A0A0G0ND58_9BACT</name>
<dbReference type="Proteomes" id="UP000034181">
    <property type="component" value="Unassembled WGS sequence"/>
</dbReference>
<gene>
    <name evidence="2" type="ORF">US96_C0018G0013</name>
</gene>
<dbReference type="Gene3D" id="3.40.50.2020">
    <property type="match status" value="1"/>
</dbReference>
<sequence length="183" mass="20846">MRYYTLELCGLKRKLPLTSISKNTKLASFSILGDVELVNKLADILAEMLKKERFDYLVGPEVKVVPLIHGVALRLGHKRFVVCRKSVKPYMVSPIILRPLPHFPRHVRQLVIDGVDAKMLKGKKVIIMDDVASTGVTIRMMRRLMEKVGAEVVKTVVVIKQGEQFDDIKDFVYLSELPVFKDK</sequence>
<dbReference type="AlphaFoldDB" id="A0A0G0ND58"/>
<dbReference type="InterPro" id="IPR000836">
    <property type="entry name" value="PRTase_dom"/>
</dbReference>
<dbReference type="PANTHER" id="PTHR43218:SF1">
    <property type="entry name" value="PHOSPHORIBOSYLTRANSFERASE"/>
    <property type="match status" value="1"/>
</dbReference>